<sequence>PPWVAGGGVQWRNHWMQAANLFAEALYVTQTQIVTLGAAHDDYMIWFAGEPEVSSFRTVPDRLR</sequence>
<dbReference type="EMBL" id="KQ249015">
    <property type="protein sequence ID" value="KNC71332.1"/>
    <property type="molecule type" value="Genomic_DNA"/>
</dbReference>
<keyword evidence="2" id="KW-1185">Reference proteome</keyword>
<accession>A0A0L0F3R7</accession>
<gene>
    <name evidence="1" type="ORF">SARC_16131</name>
</gene>
<dbReference type="Proteomes" id="UP000054560">
    <property type="component" value="Unassembled WGS sequence"/>
</dbReference>
<dbReference type="GeneID" id="25916635"/>
<name>A0A0L0F3R7_9EUKA</name>
<organism evidence="1 2">
    <name type="scientific">Sphaeroforma arctica JP610</name>
    <dbReference type="NCBI Taxonomy" id="667725"/>
    <lineage>
        <taxon>Eukaryota</taxon>
        <taxon>Ichthyosporea</taxon>
        <taxon>Ichthyophonida</taxon>
        <taxon>Sphaeroforma</taxon>
    </lineage>
</organism>
<reference evidence="1 2" key="1">
    <citation type="submission" date="2011-02" db="EMBL/GenBank/DDBJ databases">
        <title>The Genome Sequence of Sphaeroforma arctica JP610.</title>
        <authorList>
            <consortium name="The Broad Institute Genome Sequencing Platform"/>
            <person name="Russ C."/>
            <person name="Cuomo C."/>
            <person name="Young S.K."/>
            <person name="Zeng Q."/>
            <person name="Gargeya S."/>
            <person name="Alvarado L."/>
            <person name="Berlin A."/>
            <person name="Chapman S.B."/>
            <person name="Chen Z."/>
            <person name="Freedman E."/>
            <person name="Gellesch M."/>
            <person name="Goldberg J."/>
            <person name="Griggs A."/>
            <person name="Gujja S."/>
            <person name="Heilman E."/>
            <person name="Heiman D."/>
            <person name="Howarth C."/>
            <person name="Mehta T."/>
            <person name="Neiman D."/>
            <person name="Pearson M."/>
            <person name="Roberts A."/>
            <person name="Saif S."/>
            <person name="Shea T."/>
            <person name="Shenoy N."/>
            <person name="Sisk P."/>
            <person name="Stolte C."/>
            <person name="Sykes S."/>
            <person name="White J."/>
            <person name="Yandava C."/>
            <person name="Burger G."/>
            <person name="Gray M.W."/>
            <person name="Holland P.W.H."/>
            <person name="King N."/>
            <person name="Lang F.B.F."/>
            <person name="Roger A.J."/>
            <person name="Ruiz-Trillo I."/>
            <person name="Haas B."/>
            <person name="Nusbaum C."/>
            <person name="Birren B."/>
        </authorList>
    </citation>
    <scope>NUCLEOTIDE SEQUENCE [LARGE SCALE GENOMIC DNA]</scope>
    <source>
        <strain evidence="1 2">JP610</strain>
    </source>
</reference>
<proteinExistence type="predicted"/>
<dbReference type="RefSeq" id="XP_014145234.1">
    <property type="nucleotide sequence ID" value="XM_014289759.1"/>
</dbReference>
<dbReference type="AlphaFoldDB" id="A0A0L0F3R7"/>
<evidence type="ECO:0000313" key="2">
    <source>
        <dbReference type="Proteomes" id="UP000054560"/>
    </source>
</evidence>
<feature type="non-terminal residue" evidence="1">
    <location>
        <position position="1"/>
    </location>
</feature>
<protein>
    <submittedName>
        <fullName evidence="1">Uncharacterized protein</fullName>
    </submittedName>
</protein>
<evidence type="ECO:0000313" key="1">
    <source>
        <dbReference type="EMBL" id="KNC71332.1"/>
    </source>
</evidence>
<dbReference type="Gene3D" id="2.70.160.11">
    <property type="entry name" value="Hnrnp arginine n-methyltransferase1"/>
    <property type="match status" value="1"/>
</dbReference>